<reference evidence="1" key="1">
    <citation type="submission" date="2022-02" db="EMBL/GenBank/DDBJ databases">
        <title>Plant Genome Project.</title>
        <authorList>
            <person name="Zhang R.-G."/>
        </authorList>
    </citation>
    <scope>NUCLEOTIDE SEQUENCE</scope>
    <source>
        <strain evidence="1">AT1</strain>
    </source>
</reference>
<dbReference type="EMBL" id="CM046396">
    <property type="protein sequence ID" value="KAI8537255.1"/>
    <property type="molecule type" value="Genomic_DNA"/>
</dbReference>
<proteinExistence type="predicted"/>
<organism evidence="1 2">
    <name type="scientific">Rhododendron molle</name>
    <name type="common">Chinese azalea</name>
    <name type="synonym">Azalea mollis</name>
    <dbReference type="NCBI Taxonomy" id="49168"/>
    <lineage>
        <taxon>Eukaryota</taxon>
        <taxon>Viridiplantae</taxon>
        <taxon>Streptophyta</taxon>
        <taxon>Embryophyta</taxon>
        <taxon>Tracheophyta</taxon>
        <taxon>Spermatophyta</taxon>
        <taxon>Magnoliopsida</taxon>
        <taxon>eudicotyledons</taxon>
        <taxon>Gunneridae</taxon>
        <taxon>Pentapetalae</taxon>
        <taxon>asterids</taxon>
        <taxon>Ericales</taxon>
        <taxon>Ericaceae</taxon>
        <taxon>Ericoideae</taxon>
        <taxon>Rhodoreae</taxon>
        <taxon>Rhododendron</taxon>
    </lineage>
</organism>
<sequence length="150" mass="16917">MEAYCNYGLEPHVTNTVLVNWCPPCTNCIKLSTDDARKKDLSQATGGGQIHDENGSWVIGFHRSLRPMHNLEAEMWALRDGLQLAKSKDLVPICVEINAPAAIHLIMGPNQLHHNLSNFIHDCKCLMRQLGVEKIDHVYRKRKQVHGIVS</sequence>
<gene>
    <name evidence="1" type="ORF">RHMOL_Rhmol09G0009500</name>
</gene>
<accession>A0ACC0M8R9</accession>
<comment type="caution">
    <text evidence="1">The sequence shown here is derived from an EMBL/GenBank/DDBJ whole genome shotgun (WGS) entry which is preliminary data.</text>
</comment>
<protein>
    <submittedName>
        <fullName evidence="1">Uncharacterized protein</fullName>
    </submittedName>
</protein>
<dbReference type="Proteomes" id="UP001062846">
    <property type="component" value="Chromosome 9"/>
</dbReference>
<name>A0ACC0M8R9_RHOML</name>
<keyword evidence="2" id="KW-1185">Reference proteome</keyword>
<evidence type="ECO:0000313" key="1">
    <source>
        <dbReference type="EMBL" id="KAI8537255.1"/>
    </source>
</evidence>
<evidence type="ECO:0000313" key="2">
    <source>
        <dbReference type="Proteomes" id="UP001062846"/>
    </source>
</evidence>